<protein>
    <submittedName>
        <fullName evidence="1">DUF4419 domain-containing protein</fullName>
    </submittedName>
</protein>
<sequence length="414" mass="47060">MMNNYRVLKSENPFIPILVLFLSLLLVGTSCARPVNSNTDAEITFRVDEVEPATEPHPTISGANLIREAFSGHLAWSGGEDEKFLLVDDSSLPVTGEHHLRLDKSFHFNTFATGVHIAHSQHRSLVISPDMIWLLILQGFAIHRQITVPVARNRIPVIARGGDIDPANPHADWPRTIEQLTKELSKREEIREFNFLLPAFSTTGTNERLAMQVAMLSAFRNSFSYEYYAVCGIPTIKLTGTVEDWDKIVVLAEKLRAYDLAWWIDELLPVLKQFSRARRGDVDPAFWQDIYKQQGDYTVYGLNGWILKLFPYLAQPKTITQDDVDSDRRVVTRPKEAYIRNHFCKSKTDSNSESHCMVSLEEIPTDIAFIDLTVFRQSTRQRMSVRIGAGLIGLQTIDNGKTIVSQFGWVVQKR</sequence>
<dbReference type="Pfam" id="PF14388">
    <property type="entry name" value="DUF4419"/>
    <property type="match status" value="1"/>
</dbReference>
<comment type="caution">
    <text evidence="1">The sequence shown here is derived from an EMBL/GenBank/DDBJ whole genome shotgun (WGS) entry which is preliminary data.</text>
</comment>
<evidence type="ECO:0000313" key="2">
    <source>
        <dbReference type="Proteomes" id="UP000460298"/>
    </source>
</evidence>
<dbReference type="EMBL" id="WBUI01000001">
    <property type="protein sequence ID" value="KAB2935265.1"/>
    <property type="molecule type" value="Genomic_DNA"/>
</dbReference>
<dbReference type="Proteomes" id="UP000460298">
    <property type="component" value="Unassembled WGS sequence"/>
</dbReference>
<evidence type="ECO:0000313" key="1">
    <source>
        <dbReference type="EMBL" id="KAB2935265.1"/>
    </source>
</evidence>
<proteinExistence type="predicted"/>
<dbReference type="InterPro" id="IPR025533">
    <property type="entry name" value="DUF4419"/>
</dbReference>
<dbReference type="AlphaFoldDB" id="A0A833H560"/>
<organism evidence="1 2">
    <name type="scientific">Leptonema illini</name>
    <dbReference type="NCBI Taxonomy" id="183"/>
    <lineage>
        <taxon>Bacteria</taxon>
        <taxon>Pseudomonadati</taxon>
        <taxon>Spirochaetota</taxon>
        <taxon>Spirochaetia</taxon>
        <taxon>Leptospirales</taxon>
        <taxon>Leptospiraceae</taxon>
        <taxon>Leptonema</taxon>
    </lineage>
</organism>
<dbReference type="PANTHER" id="PTHR31252">
    <property type="entry name" value="DUF4419 DOMAIN-CONTAINING PROTEIN"/>
    <property type="match status" value="1"/>
</dbReference>
<accession>A0A833H560</accession>
<dbReference type="PANTHER" id="PTHR31252:SF11">
    <property type="entry name" value="DUF4419 DOMAIN-CONTAINING PROTEIN"/>
    <property type="match status" value="1"/>
</dbReference>
<gene>
    <name evidence="1" type="ORF">F9K24_00625</name>
</gene>
<name>A0A833H560_9LEPT</name>
<dbReference type="PROSITE" id="PS51257">
    <property type="entry name" value="PROKAR_LIPOPROTEIN"/>
    <property type="match status" value="1"/>
</dbReference>
<reference evidence="1 2" key="1">
    <citation type="submission" date="2019-10" db="EMBL/GenBank/DDBJ databases">
        <title>Extracellular Electron Transfer in a Candidatus Methanoperedens spp. Enrichment Culture.</title>
        <authorList>
            <person name="Berger S."/>
            <person name="Rangel Shaw D."/>
            <person name="Berben T."/>
            <person name="In 'T Zandt M."/>
            <person name="Frank J."/>
            <person name="Reimann J."/>
            <person name="Jetten M.S.M."/>
            <person name="Welte C.U."/>
        </authorList>
    </citation>
    <scope>NUCLEOTIDE SEQUENCE [LARGE SCALE GENOMIC DNA]</scope>
    <source>
        <strain evidence="1">SB12</strain>
    </source>
</reference>